<dbReference type="PANTHER" id="PTHR41878:SF1">
    <property type="entry name" value="TNPR PROTEIN"/>
    <property type="match status" value="1"/>
</dbReference>
<dbReference type="Pfam" id="PF07929">
    <property type="entry name" value="PRiA4_ORF3"/>
    <property type="match status" value="1"/>
</dbReference>
<name>A0A1G7VER9_9ACTN</name>
<dbReference type="AlphaFoldDB" id="A0A1G7VER9"/>
<sequence length="202" mass="22316">MVTARRITSGARTAPTVHRIKVTLAGSRPPIWRRVEVPSAITLRGLHDVLQAAFGWEDYHLWAFESPLARYGIADPELEIADAAAKRLDQVALAQHDRLGYTYDFGDNWEHTIVVEAVTPAEPGIAYPRCLTGRRACPPEDCGGIWGYNYLLEILADPKHEEHGDRLAWLGLGSADQFDPATFDLTRTNTALSGLTAVLVKD</sequence>
<dbReference type="SUPFAM" id="SSF159941">
    <property type="entry name" value="MM3350-like"/>
    <property type="match status" value="1"/>
</dbReference>
<dbReference type="InterPro" id="IPR024047">
    <property type="entry name" value="MM3350-like_sf"/>
</dbReference>
<dbReference type="Gene3D" id="3.10.290.30">
    <property type="entry name" value="MM3350-like"/>
    <property type="match status" value="1"/>
</dbReference>
<evidence type="ECO:0000259" key="1">
    <source>
        <dbReference type="Pfam" id="PF07929"/>
    </source>
</evidence>
<gene>
    <name evidence="2" type="ORF">SAMN05421505_105240</name>
</gene>
<proteinExistence type="predicted"/>
<dbReference type="STRING" id="504805.SAMN05421505_105240"/>
<accession>A0A1G7VER9</accession>
<reference evidence="2 3" key="1">
    <citation type="submission" date="2016-10" db="EMBL/GenBank/DDBJ databases">
        <authorList>
            <person name="de Groot N.N."/>
        </authorList>
    </citation>
    <scope>NUCLEOTIDE SEQUENCE [LARGE SCALE GENOMIC DNA]</scope>
    <source>
        <strain evidence="2 3">CPCC 201354</strain>
    </source>
</reference>
<evidence type="ECO:0000313" key="2">
    <source>
        <dbReference type="EMBL" id="SDG58223.1"/>
    </source>
</evidence>
<organism evidence="2 3">
    <name type="scientific">Sinosporangium album</name>
    <dbReference type="NCBI Taxonomy" id="504805"/>
    <lineage>
        <taxon>Bacteria</taxon>
        <taxon>Bacillati</taxon>
        <taxon>Actinomycetota</taxon>
        <taxon>Actinomycetes</taxon>
        <taxon>Streptosporangiales</taxon>
        <taxon>Streptosporangiaceae</taxon>
        <taxon>Sinosporangium</taxon>
    </lineage>
</organism>
<dbReference type="PANTHER" id="PTHR41878">
    <property type="entry name" value="LEXA REPRESSOR-RELATED"/>
    <property type="match status" value="1"/>
</dbReference>
<dbReference type="InterPro" id="IPR012912">
    <property type="entry name" value="Plasmid_pRiA4b_Orf3-like"/>
</dbReference>
<protein>
    <submittedName>
        <fullName evidence="2">PRiA4b ORF-3-like protein</fullName>
    </submittedName>
</protein>
<feature type="domain" description="Plasmid pRiA4b Orf3-like" evidence="1">
    <location>
        <begin position="17"/>
        <end position="186"/>
    </location>
</feature>
<evidence type="ECO:0000313" key="3">
    <source>
        <dbReference type="Proteomes" id="UP000198923"/>
    </source>
</evidence>
<dbReference type="EMBL" id="FNCN01000005">
    <property type="protein sequence ID" value="SDG58223.1"/>
    <property type="molecule type" value="Genomic_DNA"/>
</dbReference>
<keyword evidence="3" id="KW-1185">Reference proteome</keyword>
<dbReference type="Proteomes" id="UP000198923">
    <property type="component" value="Unassembled WGS sequence"/>
</dbReference>